<feature type="domain" description="Glycoside hydrolase family 5" evidence="6">
    <location>
        <begin position="35"/>
        <end position="364"/>
    </location>
</feature>
<dbReference type="GO" id="GO:0000272">
    <property type="term" value="P:polysaccharide catabolic process"/>
    <property type="evidence" value="ECO:0007669"/>
    <property type="project" value="InterPro"/>
</dbReference>
<gene>
    <name evidence="7" type="ORF">FE257_009115</name>
</gene>
<comment type="caution">
    <text evidence="7">The sequence shown here is derived from an EMBL/GenBank/DDBJ whole genome shotgun (WGS) entry which is preliminary data.</text>
</comment>
<keyword evidence="2 4" id="KW-0378">Hydrolase</keyword>
<dbReference type="Gene3D" id="3.20.20.80">
    <property type="entry name" value="Glycosidases"/>
    <property type="match status" value="1"/>
</dbReference>
<keyword evidence="8" id="KW-1185">Reference proteome</keyword>
<name>A0AAD4CX64_ASPNN</name>
<dbReference type="InterPro" id="IPR001547">
    <property type="entry name" value="Glyco_hydro_5"/>
</dbReference>
<evidence type="ECO:0000256" key="5">
    <source>
        <dbReference type="SAM" id="SignalP"/>
    </source>
</evidence>
<reference evidence="7" key="1">
    <citation type="journal article" date="2019" name="Beilstein J. Org. Chem.">
        <title>Nanangenines: drimane sesquiterpenoids as the dominant metabolite cohort of a novel Australian fungus, Aspergillus nanangensis.</title>
        <authorList>
            <person name="Lacey H.J."/>
            <person name="Gilchrist C.L.M."/>
            <person name="Crombie A."/>
            <person name="Kalaitzis J.A."/>
            <person name="Vuong D."/>
            <person name="Rutledge P.J."/>
            <person name="Turner P."/>
            <person name="Pitt J.I."/>
            <person name="Lacey E."/>
            <person name="Chooi Y.H."/>
            <person name="Piggott A.M."/>
        </authorList>
    </citation>
    <scope>NUCLEOTIDE SEQUENCE</scope>
    <source>
        <strain evidence="7">MST-FP2251</strain>
    </source>
</reference>
<comment type="similarity">
    <text evidence="1 4">Belongs to the glycosyl hydrolase 5 (cellulase A) family.</text>
</comment>
<dbReference type="PANTHER" id="PTHR31263">
    <property type="entry name" value="CELLULASE FAMILY PROTEIN (AFU_ORTHOLOGUE AFUA_5G14560)"/>
    <property type="match status" value="1"/>
</dbReference>
<dbReference type="AlphaFoldDB" id="A0AAD4CX64"/>
<keyword evidence="3 4" id="KW-0326">Glycosidase</keyword>
<reference evidence="7" key="2">
    <citation type="submission" date="2020-02" db="EMBL/GenBank/DDBJ databases">
        <authorList>
            <person name="Gilchrist C.L.M."/>
            <person name="Chooi Y.-H."/>
        </authorList>
    </citation>
    <scope>NUCLEOTIDE SEQUENCE</scope>
    <source>
        <strain evidence="7">MST-FP2251</strain>
    </source>
</reference>
<evidence type="ECO:0000313" key="7">
    <source>
        <dbReference type="EMBL" id="KAF9894142.1"/>
    </source>
</evidence>
<accession>A0AAD4CX64</accession>
<dbReference type="Proteomes" id="UP001194746">
    <property type="component" value="Unassembled WGS sequence"/>
</dbReference>
<feature type="chain" id="PRO_5042254781" description="Glycoside hydrolase family 5 domain-containing protein" evidence="5">
    <location>
        <begin position="22"/>
        <end position="410"/>
    </location>
</feature>
<evidence type="ECO:0000256" key="4">
    <source>
        <dbReference type="RuleBase" id="RU361153"/>
    </source>
</evidence>
<organism evidence="7 8">
    <name type="scientific">Aspergillus nanangensis</name>
    <dbReference type="NCBI Taxonomy" id="2582783"/>
    <lineage>
        <taxon>Eukaryota</taxon>
        <taxon>Fungi</taxon>
        <taxon>Dikarya</taxon>
        <taxon>Ascomycota</taxon>
        <taxon>Pezizomycotina</taxon>
        <taxon>Eurotiomycetes</taxon>
        <taxon>Eurotiomycetidae</taxon>
        <taxon>Eurotiales</taxon>
        <taxon>Aspergillaceae</taxon>
        <taxon>Aspergillus</taxon>
        <taxon>Aspergillus subgen. Circumdati</taxon>
    </lineage>
</organism>
<dbReference type="PANTHER" id="PTHR31263:SF0">
    <property type="entry name" value="CELLULASE FAMILY PROTEIN (AFU_ORTHOLOGUE AFUA_5G14560)"/>
    <property type="match status" value="1"/>
</dbReference>
<evidence type="ECO:0000256" key="3">
    <source>
        <dbReference type="ARBA" id="ARBA00023295"/>
    </source>
</evidence>
<evidence type="ECO:0000256" key="1">
    <source>
        <dbReference type="ARBA" id="ARBA00005641"/>
    </source>
</evidence>
<dbReference type="EMBL" id="VCAU01000005">
    <property type="protein sequence ID" value="KAF9894142.1"/>
    <property type="molecule type" value="Genomic_DNA"/>
</dbReference>
<dbReference type="InterPro" id="IPR017853">
    <property type="entry name" value="GH"/>
</dbReference>
<sequence>MKAKSLLSSLVLVGQALHSNALDAPFTVSDRWILDAQGSNFTYAGANWPGAGEVMIPEGMQYASIASTVSKLKDLGMNVIRLTFPIELVDDILDNGGDVTVQDSLINALGTSNGTSVFNQIQTVNPQITADTTRLQVYDMVAAECNEQGIYVHLDNHISKAMWCCSNSDGNAWFGDEFFDVEKWIRGLEYMADHAKSWPAAVSIGLRNELREPSTANADYPYDWPTWYAQMTAAAKRANAANPDLLIFLSGLNYDTTLSPIPTGEDLGDGTTFNLSDFDFATKLVLELHNYDSSASSCDSLSSSLWNGGFNALDTSDASIINVMPVVLTEFGFEQDDSTWQSVYASCLRSWIPEQHAGWITWVIAGSYYIRSGAQDLDETWGMLDHTWSNWRSPDAIEQGLQVMVDASLS</sequence>
<evidence type="ECO:0000256" key="2">
    <source>
        <dbReference type="ARBA" id="ARBA00022801"/>
    </source>
</evidence>
<protein>
    <recommendedName>
        <fullName evidence="6">Glycoside hydrolase family 5 domain-containing protein</fullName>
    </recommendedName>
</protein>
<dbReference type="Pfam" id="PF00150">
    <property type="entry name" value="Cellulase"/>
    <property type="match status" value="1"/>
</dbReference>
<dbReference type="GO" id="GO:0004553">
    <property type="term" value="F:hydrolase activity, hydrolyzing O-glycosyl compounds"/>
    <property type="evidence" value="ECO:0007669"/>
    <property type="project" value="InterPro"/>
</dbReference>
<dbReference type="SUPFAM" id="SSF51445">
    <property type="entry name" value="(Trans)glycosidases"/>
    <property type="match status" value="1"/>
</dbReference>
<evidence type="ECO:0000259" key="6">
    <source>
        <dbReference type="Pfam" id="PF00150"/>
    </source>
</evidence>
<keyword evidence="5" id="KW-0732">Signal</keyword>
<feature type="signal peptide" evidence="5">
    <location>
        <begin position="1"/>
        <end position="21"/>
    </location>
</feature>
<evidence type="ECO:0000313" key="8">
    <source>
        <dbReference type="Proteomes" id="UP001194746"/>
    </source>
</evidence>
<proteinExistence type="inferred from homology"/>